<dbReference type="InterPro" id="IPR006977">
    <property type="entry name" value="Yip1_dom"/>
</dbReference>
<feature type="transmembrane region" description="Helical" evidence="5">
    <location>
        <begin position="67"/>
        <end position="89"/>
    </location>
</feature>
<dbReference type="RefSeq" id="WP_043143381.1">
    <property type="nucleotide sequence ID" value="NZ_JSUQ01000012.1"/>
</dbReference>
<feature type="transmembrane region" description="Helical" evidence="5">
    <location>
        <begin position="129"/>
        <end position="149"/>
    </location>
</feature>
<evidence type="ECO:0000256" key="5">
    <source>
        <dbReference type="SAM" id="Phobius"/>
    </source>
</evidence>
<evidence type="ECO:0000259" key="6">
    <source>
        <dbReference type="Pfam" id="PF04893"/>
    </source>
</evidence>
<evidence type="ECO:0000256" key="1">
    <source>
        <dbReference type="ARBA" id="ARBA00004141"/>
    </source>
</evidence>
<feature type="transmembrane region" description="Helical" evidence="5">
    <location>
        <begin position="101"/>
        <end position="123"/>
    </location>
</feature>
<accession>A0A0B3RVM3</accession>
<evidence type="ECO:0000313" key="8">
    <source>
        <dbReference type="Proteomes" id="UP000030960"/>
    </source>
</evidence>
<keyword evidence="3 5" id="KW-1133">Transmembrane helix</keyword>
<sequence>MILDGFLKLALQSVTNPREVAALLLSIRPNREALLTGFALVVVLNALLFGLSILLDPTGAPGFIGGPVSFLVMQGLALAATILALTWMGRLFGGRARVEEIALLMIWMQGLRVLVQAATLLVVPFSLALAGLVTMGATALGVWIAVNFLDEAHQLRSLLRALAVLVLGMLAMAFAVSLILTLAGVTPEGMLDNV</sequence>
<feature type="transmembrane region" description="Helical" evidence="5">
    <location>
        <begin position="161"/>
        <end position="185"/>
    </location>
</feature>
<dbReference type="Proteomes" id="UP000030960">
    <property type="component" value="Unassembled WGS sequence"/>
</dbReference>
<dbReference type="Pfam" id="PF04893">
    <property type="entry name" value="Yip1"/>
    <property type="match status" value="1"/>
</dbReference>
<dbReference type="EMBL" id="JSUQ01000012">
    <property type="protein sequence ID" value="KHQ52187.1"/>
    <property type="molecule type" value="Genomic_DNA"/>
</dbReference>
<gene>
    <name evidence="7" type="ORF">OA50_03203</name>
</gene>
<dbReference type="AlphaFoldDB" id="A0A0B3RVM3"/>
<comment type="subcellular location">
    <subcellularLocation>
        <location evidence="1">Membrane</location>
        <topology evidence="1">Multi-pass membrane protein</topology>
    </subcellularLocation>
</comment>
<proteinExistence type="predicted"/>
<keyword evidence="8" id="KW-1185">Reference proteome</keyword>
<organism evidence="7 8">
    <name type="scientific">Mameliella alba</name>
    <dbReference type="NCBI Taxonomy" id="561184"/>
    <lineage>
        <taxon>Bacteria</taxon>
        <taxon>Pseudomonadati</taxon>
        <taxon>Pseudomonadota</taxon>
        <taxon>Alphaproteobacteria</taxon>
        <taxon>Rhodobacterales</taxon>
        <taxon>Roseobacteraceae</taxon>
        <taxon>Mameliella</taxon>
    </lineage>
</organism>
<keyword evidence="2 5" id="KW-0812">Transmembrane</keyword>
<feature type="domain" description="Yip1" evidence="6">
    <location>
        <begin position="12"/>
        <end position="177"/>
    </location>
</feature>
<dbReference type="STRING" id="561184.SAMN05216376_102144"/>
<comment type="caution">
    <text evidence="7">The sequence shown here is derived from an EMBL/GenBank/DDBJ whole genome shotgun (WGS) entry which is preliminary data.</text>
</comment>
<evidence type="ECO:0000313" key="7">
    <source>
        <dbReference type="EMBL" id="KHQ52187.1"/>
    </source>
</evidence>
<reference evidence="7 8" key="1">
    <citation type="submission" date="2014-10" db="EMBL/GenBank/DDBJ databases">
        <title>Genome sequence of Ponticoccus sp. strain UMTAT08 isolated from clonal culture of toxic dinoflagellate Alexandrium tamiyavanichii.</title>
        <authorList>
            <person name="Gan H.Y."/>
            <person name="Muhd D.-D."/>
            <person name="Mohd Noor M.E."/>
            <person name="Yeong Y.S."/>
            <person name="Usup G."/>
        </authorList>
    </citation>
    <scope>NUCLEOTIDE SEQUENCE [LARGE SCALE GENOMIC DNA]</scope>
    <source>
        <strain evidence="7 8">UMTAT08</strain>
    </source>
</reference>
<evidence type="ECO:0000256" key="2">
    <source>
        <dbReference type="ARBA" id="ARBA00022692"/>
    </source>
</evidence>
<name>A0A0B3RVM3_9RHOB</name>
<protein>
    <recommendedName>
        <fullName evidence="6">Yip1 domain-containing protein</fullName>
    </recommendedName>
</protein>
<evidence type="ECO:0000256" key="4">
    <source>
        <dbReference type="ARBA" id="ARBA00023136"/>
    </source>
</evidence>
<keyword evidence="4 5" id="KW-0472">Membrane</keyword>
<feature type="transmembrane region" description="Helical" evidence="5">
    <location>
        <begin position="33"/>
        <end position="55"/>
    </location>
</feature>
<evidence type="ECO:0000256" key="3">
    <source>
        <dbReference type="ARBA" id="ARBA00022989"/>
    </source>
</evidence>
<dbReference type="GO" id="GO:0016020">
    <property type="term" value="C:membrane"/>
    <property type="evidence" value="ECO:0007669"/>
    <property type="project" value="UniProtKB-SubCell"/>
</dbReference>